<dbReference type="PROSITE" id="PS00092">
    <property type="entry name" value="N6_MTASE"/>
    <property type="match status" value="1"/>
</dbReference>
<dbReference type="InterPro" id="IPR025714">
    <property type="entry name" value="Methyltranfer_dom"/>
</dbReference>
<dbReference type="InParanoid" id="A0A1Y1UEQ5"/>
<dbReference type="InterPro" id="IPR029063">
    <property type="entry name" value="SAM-dependent_MTases_sf"/>
</dbReference>
<protein>
    <submittedName>
        <fullName evidence="3">S-adenosyl-L-methionine-dependent methyltransferase</fullName>
    </submittedName>
</protein>
<dbReference type="PANTHER" id="PTHR18895">
    <property type="entry name" value="HEMK METHYLTRANSFERASE"/>
    <property type="match status" value="1"/>
</dbReference>
<dbReference type="AlphaFoldDB" id="A0A1Y1UEQ5"/>
<dbReference type="FunCoup" id="A0A1Y1UEQ5">
    <property type="interactions" value="6"/>
</dbReference>
<name>A0A1Y1UEQ5_9TREE</name>
<dbReference type="Proteomes" id="UP000193218">
    <property type="component" value="Unassembled WGS sequence"/>
</dbReference>
<keyword evidence="3" id="KW-0489">Methyltransferase</keyword>
<dbReference type="InterPro" id="IPR050320">
    <property type="entry name" value="N5-glutamine_MTase"/>
</dbReference>
<comment type="caution">
    <text evidence="3">The sequence shown here is derived from an EMBL/GenBank/DDBJ whole genome shotgun (WGS) entry which is preliminary data.</text>
</comment>
<reference evidence="3 4" key="1">
    <citation type="submission" date="2017-03" db="EMBL/GenBank/DDBJ databases">
        <title>Widespread Adenine N6-methylation of Active Genes in Fungi.</title>
        <authorList>
            <consortium name="DOE Joint Genome Institute"/>
            <person name="Mondo S.J."/>
            <person name="Dannebaum R.O."/>
            <person name="Kuo R.C."/>
            <person name="Louie K.B."/>
            <person name="Bewick A.J."/>
            <person name="Labutti K."/>
            <person name="Haridas S."/>
            <person name="Kuo A."/>
            <person name="Salamov A."/>
            <person name="Ahrendt S.R."/>
            <person name="Lau R."/>
            <person name="Bowen B.P."/>
            <person name="Lipzen A."/>
            <person name="Sullivan W."/>
            <person name="Andreopoulos W.B."/>
            <person name="Clum A."/>
            <person name="Lindquist E."/>
            <person name="Daum C."/>
            <person name="Northen T.R."/>
            <person name="Ramamoorthy G."/>
            <person name="Schmitz R.J."/>
            <person name="Gryganskyi A."/>
            <person name="Culley D."/>
            <person name="Magnuson J."/>
            <person name="James T.Y."/>
            <person name="O'Malley M.A."/>
            <person name="Stajich J.E."/>
            <person name="Spatafora J.W."/>
            <person name="Visel A."/>
            <person name="Grigoriev I.V."/>
        </authorList>
    </citation>
    <scope>NUCLEOTIDE SEQUENCE [LARGE SCALE GENOMIC DNA]</scope>
    <source>
        <strain evidence="3 4">NRRL Y-17943</strain>
    </source>
</reference>
<dbReference type="STRING" id="4999.A0A1Y1UEQ5"/>
<evidence type="ECO:0000259" key="2">
    <source>
        <dbReference type="Pfam" id="PF13847"/>
    </source>
</evidence>
<dbReference type="Gene3D" id="3.40.50.150">
    <property type="entry name" value="Vaccinia Virus protein VP39"/>
    <property type="match status" value="1"/>
</dbReference>
<keyword evidence="4" id="KW-1185">Reference proteome</keyword>
<gene>
    <name evidence="3" type="ORF">BD324DRAFT_651746</name>
</gene>
<keyword evidence="3" id="KW-0808">Transferase</keyword>
<dbReference type="OrthoDB" id="269872at2759"/>
<dbReference type="GeneID" id="33560194"/>
<dbReference type="GO" id="GO:0008168">
    <property type="term" value="F:methyltransferase activity"/>
    <property type="evidence" value="ECO:0007669"/>
    <property type="project" value="UniProtKB-KW"/>
</dbReference>
<feature type="domain" description="Methyltransferase" evidence="2">
    <location>
        <begin position="69"/>
        <end position="144"/>
    </location>
</feature>
<dbReference type="GO" id="GO:0005739">
    <property type="term" value="C:mitochondrion"/>
    <property type="evidence" value="ECO:0007669"/>
    <property type="project" value="TreeGrafter"/>
</dbReference>
<accession>A0A1Y1UEQ5</accession>
<dbReference type="RefSeq" id="XP_021870609.1">
    <property type="nucleotide sequence ID" value="XM_022018385.1"/>
</dbReference>
<evidence type="ECO:0000256" key="1">
    <source>
        <dbReference type="SAM" id="MobiDB-lite"/>
    </source>
</evidence>
<organism evidence="3 4">
    <name type="scientific">Kockovaella imperatae</name>
    <dbReference type="NCBI Taxonomy" id="4999"/>
    <lineage>
        <taxon>Eukaryota</taxon>
        <taxon>Fungi</taxon>
        <taxon>Dikarya</taxon>
        <taxon>Basidiomycota</taxon>
        <taxon>Agaricomycotina</taxon>
        <taxon>Tremellomycetes</taxon>
        <taxon>Tremellales</taxon>
        <taxon>Cuniculitremaceae</taxon>
        <taxon>Kockovaella</taxon>
    </lineage>
</organism>
<dbReference type="InterPro" id="IPR002052">
    <property type="entry name" value="DNA_methylase_N6_adenine_CS"/>
</dbReference>
<sequence>MSKISPTVLQNYVAEGDQANLFSTVDFGELTMLTRPPIFIPRAETAYIMDHLADILLEHPVMSTLERPLRILDLCTGSGSLALMLAHRLRSKAHLTAVDINPEAVTLARENAALNGLTSHVDFVVQDFTTSDLGEASFDLVVSNPPYIPHGEWETLSPSVKDHEDPRALIGDPQDFPAQSREHPISESSDGQGLYFYRKIAQKLPLFCKSSILRQSRGLPLLAVECGATQADDVQHIFKTQTSGLISSTTVVKDQFGQDRMVIGLT</sequence>
<dbReference type="SUPFAM" id="SSF53335">
    <property type="entry name" value="S-adenosyl-L-methionine-dependent methyltransferases"/>
    <property type="match status" value="1"/>
</dbReference>
<evidence type="ECO:0000313" key="4">
    <source>
        <dbReference type="Proteomes" id="UP000193218"/>
    </source>
</evidence>
<dbReference type="EMBL" id="NBSH01000008">
    <property type="protein sequence ID" value="ORX36508.1"/>
    <property type="molecule type" value="Genomic_DNA"/>
</dbReference>
<dbReference type="CDD" id="cd02440">
    <property type="entry name" value="AdoMet_MTases"/>
    <property type="match status" value="1"/>
</dbReference>
<evidence type="ECO:0000313" key="3">
    <source>
        <dbReference type="EMBL" id="ORX36508.1"/>
    </source>
</evidence>
<proteinExistence type="predicted"/>
<dbReference type="Pfam" id="PF13847">
    <property type="entry name" value="Methyltransf_31"/>
    <property type="match status" value="1"/>
</dbReference>
<dbReference type="GO" id="GO:0003676">
    <property type="term" value="F:nucleic acid binding"/>
    <property type="evidence" value="ECO:0007669"/>
    <property type="project" value="InterPro"/>
</dbReference>
<dbReference type="PANTHER" id="PTHR18895:SF74">
    <property type="entry name" value="MTRF1L RELEASE FACTOR GLUTAMINE METHYLTRANSFERASE"/>
    <property type="match status" value="1"/>
</dbReference>
<dbReference type="GO" id="GO:0032259">
    <property type="term" value="P:methylation"/>
    <property type="evidence" value="ECO:0007669"/>
    <property type="project" value="UniProtKB-KW"/>
</dbReference>
<feature type="region of interest" description="Disordered" evidence="1">
    <location>
        <begin position="171"/>
        <end position="190"/>
    </location>
</feature>